<evidence type="ECO:0000313" key="2">
    <source>
        <dbReference type="EMBL" id="KTR96470.1"/>
    </source>
</evidence>
<comment type="caution">
    <text evidence="2">The sequence shown here is derived from an EMBL/GenBank/DDBJ whole genome shotgun (WGS) entry which is preliminary data.</text>
</comment>
<dbReference type="Proteomes" id="UP000075025">
    <property type="component" value="Unassembled WGS sequence"/>
</dbReference>
<name>A0A147F1J2_MICTE</name>
<feature type="compositionally biased region" description="Basic residues" evidence="1">
    <location>
        <begin position="164"/>
        <end position="178"/>
    </location>
</feature>
<feature type="compositionally biased region" description="Basic and acidic residues" evidence="1">
    <location>
        <begin position="97"/>
        <end position="112"/>
    </location>
</feature>
<protein>
    <submittedName>
        <fullName evidence="2">Uncharacterized protein</fullName>
    </submittedName>
</protein>
<evidence type="ECO:0000256" key="1">
    <source>
        <dbReference type="SAM" id="MobiDB-lite"/>
    </source>
</evidence>
<organism evidence="2 3">
    <name type="scientific">Microbacterium testaceum</name>
    <name type="common">Aureobacterium testaceum</name>
    <name type="synonym">Brevibacterium testaceum</name>
    <dbReference type="NCBI Taxonomy" id="2033"/>
    <lineage>
        <taxon>Bacteria</taxon>
        <taxon>Bacillati</taxon>
        <taxon>Actinomycetota</taxon>
        <taxon>Actinomycetes</taxon>
        <taxon>Micrococcales</taxon>
        <taxon>Microbacteriaceae</taxon>
        <taxon>Microbacterium</taxon>
    </lineage>
</organism>
<feature type="region of interest" description="Disordered" evidence="1">
    <location>
        <begin position="48"/>
        <end position="178"/>
    </location>
</feature>
<accession>A0A147F1J2</accession>
<sequence length="178" mass="21367">MVDLRRGRRRWHARCAYVGRQRSARRLRWTHHSIVRRDQHERRDLAHARLPGATGCQRPHRPAHVDAREHSSPRRSRIHPIPWDQLRRHRASRPAHRHELDASPRHGHEPTHRSRLRCHVQGGQRRLLRRGRVDRSDPGTPRSGRCPPRLLRTRHAGVEEPRQRRVRRLAVHARQHRR</sequence>
<dbReference type="EMBL" id="LDRT01000010">
    <property type="protein sequence ID" value="KTR96470.1"/>
    <property type="molecule type" value="Genomic_DNA"/>
</dbReference>
<dbReference type="AlphaFoldDB" id="A0A147F1J2"/>
<gene>
    <name evidence="2" type="ORF">NS220_01990</name>
</gene>
<reference evidence="2 3" key="1">
    <citation type="journal article" date="2016" name="Front. Microbiol.">
        <title>Genomic Resource of Rice Seed Associated Bacteria.</title>
        <authorList>
            <person name="Midha S."/>
            <person name="Bansal K."/>
            <person name="Sharma S."/>
            <person name="Kumar N."/>
            <person name="Patil P.P."/>
            <person name="Chaudhry V."/>
            <person name="Patil P.B."/>
        </authorList>
    </citation>
    <scope>NUCLEOTIDE SEQUENCE [LARGE SCALE GENOMIC DNA]</scope>
    <source>
        <strain evidence="2 3">NS220</strain>
    </source>
</reference>
<evidence type="ECO:0000313" key="3">
    <source>
        <dbReference type="Proteomes" id="UP000075025"/>
    </source>
</evidence>
<feature type="compositionally biased region" description="Basic and acidic residues" evidence="1">
    <location>
        <begin position="63"/>
        <end position="72"/>
    </location>
</feature>
<proteinExistence type="predicted"/>
<feature type="compositionally biased region" description="Basic residues" evidence="1">
    <location>
        <begin position="87"/>
        <end position="96"/>
    </location>
</feature>